<sequence length="170" mass="18668">MRKGDGRWRPFPLLAEKTKERERQREGGRRERERSSRRCCYFLVDQSIMVCEHAAVEEEEAAAAGGGGAVEKAKSWGGEALATAQICVSVSGLASPDDAGGHRCPSDCSHLPSCDSHHRCAFGSPASSGWNGSMDSFRQHTWKHTHVGRCRYISSGKFIPVQLASFRFGI</sequence>
<evidence type="ECO:0000313" key="1">
    <source>
        <dbReference type="EMBL" id="KAJ7558464.1"/>
    </source>
</evidence>
<gene>
    <name evidence="1" type="ORF">O6H91_04G040500</name>
</gene>
<accession>A0ACC2DW19</accession>
<dbReference type="Proteomes" id="UP001162992">
    <property type="component" value="Chromosome 4"/>
</dbReference>
<comment type="caution">
    <text evidence="1">The sequence shown here is derived from an EMBL/GenBank/DDBJ whole genome shotgun (WGS) entry which is preliminary data.</text>
</comment>
<dbReference type="EMBL" id="CM055095">
    <property type="protein sequence ID" value="KAJ7558464.1"/>
    <property type="molecule type" value="Genomic_DNA"/>
</dbReference>
<protein>
    <submittedName>
        <fullName evidence="1">Uncharacterized protein</fullName>
    </submittedName>
</protein>
<evidence type="ECO:0000313" key="2">
    <source>
        <dbReference type="Proteomes" id="UP001162992"/>
    </source>
</evidence>
<organism evidence="1 2">
    <name type="scientific">Diphasiastrum complanatum</name>
    <name type="common">Issler's clubmoss</name>
    <name type="synonym">Lycopodium complanatum</name>
    <dbReference type="NCBI Taxonomy" id="34168"/>
    <lineage>
        <taxon>Eukaryota</taxon>
        <taxon>Viridiplantae</taxon>
        <taxon>Streptophyta</taxon>
        <taxon>Embryophyta</taxon>
        <taxon>Tracheophyta</taxon>
        <taxon>Lycopodiopsida</taxon>
        <taxon>Lycopodiales</taxon>
        <taxon>Lycopodiaceae</taxon>
        <taxon>Lycopodioideae</taxon>
        <taxon>Diphasiastrum</taxon>
    </lineage>
</organism>
<keyword evidence="2" id="KW-1185">Reference proteome</keyword>
<reference evidence="2" key="1">
    <citation type="journal article" date="2024" name="Proc. Natl. Acad. Sci. U.S.A.">
        <title>Extraordinary preservation of gene collinearity over three hundred million years revealed in homosporous lycophytes.</title>
        <authorList>
            <person name="Li C."/>
            <person name="Wickell D."/>
            <person name="Kuo L.Y."/>
            <person name="Chen X."/>
            <person name="Nie B."/>
            <person name="Liao X."/>
            <person name="Peng D."/>
            <person name="Ji J."/>
            <person name="Jenkins J."/>
            <person name="Williams M."/>
            <person name="Shu S."/>
            <person name="Plott C."/>
            <person name="Barry K."/>
            <person name="Rajasekar S."/>
            <person name="Grimwood J."/>
            <person name="Han X."/>
            <person name="Sun S."/>
            <person name="Hou Z."/>
            <person name="He W."/>
            <person name="Dai G."/>
            <person name="Sun C."/>
            <person name="Schmutz J."/>
            <person name="Leebens-Mack J.H."/>
            <person name="Li F.W."/>
            <person name="Wang L."/>
        </authorList>
    </citation>
    <scope>NUCLEOTIDE SEQUENCE [LARGE SCALE GENOMIC DNA]</scope>
    <source>
        <strain evidence="2">cv. PW_Plant_1</strain>
    </source>
</reference>
<proteinExistence type="predicted"/>
<name>A0ACC2DW19_DIPCM</name>